<feature type="region of interest" description="Disordered" evidence="6">
    <location>
        <begin position="274"/>
        <end position="439"/>
    </location>
</feature>
<evidence type="ECO:0000256" key="3">
    <source>
        <dbReference type="ARBA" id="ARBA00023015"/>
    </source>
</evidence>
<feature type="compositionally biased region" description="Acidic residues" evidence="6">
    <location>
        <begin position="289"/>
        <end position="299"/>
    </location>
</feature>
<keyword evidence="5" id="KW-0539">Nucleus</keyword>
<dbReference type="AlphaFoldDB" id="A0A564ZC35"/>
<organism evidence="8 9">
    <name type="scientific">Hymenolepis diminuta</name>
    <name type="common">Rat tapeworm</name>
    <dbReference type="NCBI Taxonomy" id="6216"/>
    <lineage>
        <taxon>Eukaryota</taxon>
        <taxon>Metazoa</taxon>
        <taxon>Spiralia</taxon>
        <taxon>Lophotrochozoa</taxon>
        <taxon>Platyhelminthes</taxon>
        <taxon>Cestoda</taxon>
        <taxon>Eucestoda</taxon>
        <taxon>Cyclophyllidea</taxon>
        <taxon>Hymenolepididae</taxon>
        <taxon>Hymenolepis</taxon>
    </lineage>
</organism>
<dbReference type="InterPro" id="IPR006751">
    <property type="entry name" value="TAFII55_prot_cons_reg"/>
</dbReference>
<dbReference type="InterPro" id="IPR037817">
    <property type="entry name" value="TAF7"/>
</dbReference>
<accession>A0A564ZC35</accession>
<sequence length="505" mass="54793">MSSSKSKDEKEFDLEQQFILRMPEDAARYLAEDIDLGVAFRDNFTMELKHDHRHCIIRYNGQVYQGRIMDLPCIIESLKTTDRKNFYQTASISQMIICTQGDDGVAPIRGSAAYVPPKDVPGGGGPQTTSVVNEKDPRLYQYLHGITPPLKNALRRRFRKTRKKKAVDLSQVEQEVKNMLKNDLRADDVTWEISWIDTSSEQHQQTAKQSTTAASGGVEVAAGDNIAARNGVGEEDEGSGLKSANSSPNLDLSPALAKGGHRHLVATDELFGAVSSSSSNSSSSNSSSAEEESDVEEGEGATVTKEDSALPAAVLSPDAARMEEADIGGMDDGHDKRGAEGAADEQMKTALLLSDSESTEGDDEFDDYSGVNNAPSPHELADRYQRQLQAQQEANDEATATAAAEIEEELNVEDVGDEEAATMAPHHHGGDDYGSCMDMIMDEDEDDDFVPAGGELLADDESVAIYQQHDTDPLDTTAVPYRHSGAAEDVFGHLSEEDDEGSHLF</sequence>
<evidence type="ECO:0000256" key="1">
    <source>
        <dbReference type="ARBA" id="ARBA00004123"/>
    </source>
</evidence>
<feature type="compositionally biased region" description="Low complexity" evidence="6">
    <location>
        <begin position="275"/>
        <end position="288"/>
    </location>
</feature>
<keyword evidence="4" id="KW-0804">Transcription</keyword>
<evidence type="ECO:0000256" key="2">
    <source>
        <dbReference type="ARBA" id="ARBA00009368"/>
    </source>
</evidence>
<dbReference type="CDD" id="cd08047">
    <property type="entry name" value="TAF7"/>
    <property type="match status" value="1"/>
</dbReference>
<feature type="region of interest" description="Disordered" evidence="6">
    <location>
        <begin position="224"/>
        <end position="256"/>
    </location>
</feature>
<proteinExistence type="inferred from homology"/>
<dbReference type="EMBL" id="CABIJS010000707">
    <property type="protein sequence ID" value="VUZ56623.1"/>
    <property type="molecule type" value="Genomic_DNA"/>
</dbReference>
<comment type="subcellular location">
    <subcellularLocation>
        <location evidence="1">Nucleus</location>
    </subcellularLocation>
</comment>
<dbReference type="Pfam" id="PF04658">
    <property type="entry name" value="TAFII55_N"/>
    <property type="match status" value="1"/>
</dbReference>
<evidence type="ECO:0000256" key="4">
    <source>
        <dbReference type="ARBA" id="ARBA00023163"/>
    </source>
</evidence>
<evidence type="ECO:0000313" key="8">
    <source>
        <dbReference type="EMBL" id="VUZ56623.1"/>
    </source>
</evidence>
<dbReference type="GO" id="GO:0051123">
    <property type="term" value="P:RNA polymerase II preinitiation complex assembly"/>
    <property type="evidence" value="ECO:0007669"/>
    <property type="project" value="TreeGrafter"/>
</dbReference>
<keyword evidence="3" id="KW-0805">Transcription regulation</keyword>
<keyword evidence="9" id="KW-1185">Reference proteome</keyword>
<evidence type="ECO:0000313" key="9">
    <source>
        <dbReference type="Proteomes" id="UP000321570"/>
    </source>
</evidence>
<dbReference type="PANTHER" id="PTHR12228:SF0">
    <property type="entry name" value="TATA-BOX BINDING PROTEIN ASSOCIATED FACTOR 7"/>
    <property type="match status" value="1"/>
</dbReference>
<dbReference type="Proteomes" id="UP000321570">
    <property type="component" value="Unassembled WGS sequence"/>
</dbReference>
<gene>
    <name evidence="8" type="ORF">WMSIL1_LOCUS14231</name>
</gene>
<feature type="domain" description="TAFII55 protein conserved region" evidence="7">
    <location>
        <begin position="14"/>
        <end position="188"/>
    </location>
</feature>
<comment type="similarity">
    <text evidence="2">Belongs to the TAF7 family.</text>
</comment>
<feature type="compositionally biased region" description="Acidic residues" evidence="6">
    <location>
        <begin position="357"/>
        <end position="367"/>
    </location>
</feature>
<dbReference type="PANTHER" id="PTHR12228">
    <property type="entry name" value="TRANSCRIPTION INITIATION FACTOR TFIID 55 KD SUBUNIT-RELATED"/>
    <property type="match status" value="1"/>
</dbReference>
<reference evidence="8 9" key="1">
    <citation type="submission" date="2019-07" db="EMBL/GenBank/DDBJ databases">
        <authorList>
            <person name="Jastrzebski P J."/>
            <person name="Paukszto L."/>
            <person name="Jastrzebski P J."/>
        </authorList>
    </citation>
    <scope>NUCLEOTIDE SEQUENCE [LARGE SCALE GENOMIC DNA]</scope>
    <source>
        <strain evidence="8 9">WMS-il1</strain>
    </source>
</reference>
<feature type="compositionally biased region" description="Low complexity" evidence="6">
    <location>
        <begin position="389"/>
        <end position="404"/>
    </location>
</feature>
<protein>
    <recommendedName>
        <fullName evidence="7">TAFII55 protein conserved region domain-containing protein</fullName>
    </recommendedName>
</protein>
<dbReference type="SMART" id="SM01370">
    <property type="entry name" value="TAFII55_N"/>
    <property type="match status" value="1"/>
</dbReference>
<dbReference type="GO" id="GO:0016251">
    <property type="term" value="F:RNA polymerase II general transcription initiation factor activity"/>
    <property type="evidence" value="ECO:0007669"/>
    <property type="project" value="TreeGrafter"/>
</dbReference>
<name>A0A564ZC35_HYMDI</name>
<evidence type="ECO:0000256" key="6">
    <source>
        <dbReference type="SAM" id="MobiDB-lite"/>
    </source>
</evidence>
<evidence type="ECO:0000259" key="7">
    <source>
        <dbReference type="SMART" id="SM01370"/>
    </source>
</evidence>
<dbReference type="GO" id="GO:0005669">
    <property type="term" value="C:transcription factor TFIID complex"/>
    <property type="evidence" value="ECO:0007669"/>
    <property type="project" value="InterPro"/>
</dbReference>
<evidence type="ECO:0000256" key="5">
    <source>
        <dbReference type="ARBA" id="ARBA00023242"/>
    </source>
</evidence>
<feature type="compositionally biased region" description="Acidic residues" evidence="6">
    <location>
        <begin position="405"/>
        <end position="420"/>
    </location>
</feature>